<dbReference type="PROSITE" id="PS50125">
    <property type="entry name" value="GUANYLATE_CYCLASE_2"/>
    <property type="match status" value="1"/>
</dbReference>
<keyword evidence="2" id="KW-1133">Transmembrane helix</keyword>
<dbReference type="GO" id="GO:0035556">
    <property type="term" value="P:intracellular signal transduction"/>
    <property type="evidence" value="ECO:0007669"/>
    <property type="project" value="InterPro"/>
</dbReference>
<organism evidence="4 5">
    <name type="scientific">Natronincola peptidivorans</name>
    <dbReference type="NCBI Taxonomy" id="426128"/>
    <lineage>
        <taxon>Bacteria</taxon>
        <taxon>Bacillati</taxon>
        <taxon>Bacillota</taxon>
        <taxon>Clostridia</taxon>
        <taxon>Peptostreptococcales</taxon>
        <taxon>Natronincolaceae</taxon>
        <taxon>Natronincola</taxon>
    </lineage>
</organism>
<reference evidence="4 5" key="1">
    <citation type="submission" date="2016-10" db="EMBL/GenBank/DDBJ databases">
        <authorList>
            <person name="de Groot N.N."/>
        </authorList>
    </citation>
    <scope>NUCLEOTIDE SEQUENCE [LARGE SCALE GENOMIC DNA]</scope>
    <source>
        <strain evidence="4 5">DSM 18979</strain>
    </source>
</reference>
<feature type="domain" description="Guanylate cyclase" evidence="3">
    <location>
        <begin position="395"/>
        <end position="527"/>
    </location>
</feature>
<dbReference type="InterPro" id="IPR001054">
    <property type="entry name" value="A/G_cyclase"/>
</dbReference>
<dbReference type="PANTHER" id="PTHR43081:SF1">
    <property type="entry name" value="ADENYLATE CYCLASE, TERMINAL-DIFFERENTIATION SPECIFIC"/>
    <property type="match status" value="1"/>
</dbReference>
<keyword evidence="5" id="KW-1185">Reference proteome</keyword>
<evidence type="ECO:0000256" key="1">
    <source>
        <dbReference type="ARBA" id="ARBA00005381"/>
    </source>
</evidence>
<comment type="similarity">
    <text evidence="1">Belongs to the adenylyl cyclase class-3 family.</text>
</comment>
<sequence length="580" mass="64855">MIIFCVFLFFNTLSILDNQIQDRLYHDTRPIHGDIVIIAIDEESLQTLGRWPWPRDYHGELLSVLSEAPPAVIGYDIIFAEPSFVPADDTYLIEMLNKMDHVVVPVVGHFENTSAGGLLQAKELTRAFPALALVTDSGHINTLLDSDGILRHTLLQIGYNDQEIPSFAWQIYASYMAHLGKEPIAIQDIPTDPWKQTYIKFAGEPFSMERVSFHLVMNGAIPAEYFRDKIVLIGPFAPGIVDDYYFTSIAPPVPMYGIEVHANVIQQLIEKRFIQDLPLTLELLILIALGALCYWLFYRFRPGVSALIFLVLSCLYWFIAVKISHQGYAFSLIYPVGLMGTQYIAALGHQFISEQLEKNRITSYFGKYVAPQVVSKIIDEGEDALKPGGVLREITVFFVDIRGFTSLSEAAPPDEVVAILNEYLTLCAQSIFDYGGTLDKFIGDATMALFNAPLDLENHQLKAVQTAWAMSQGAEKLQIKLEEKYGKSVQFGIGIHCGPAIVGNIGAAWRMDYTAIGDTVNIASRIENQTKPGEILISHDVYEHVKNHIEAVDMGIHQLKGKKQGVHVFRVESVSMDHLS</sequence>
<dbReference type="EMBL" id="FOHU01000008">
    <property type="protein sequence ID" value="SET34723.1"/>
    <property type="molecule type" value="Genomic_DNA"/>
</dbReference>
<evidence type="ECO:0000256" key="2">
    <source>
        <dbReference type="SAM" id="Phobius"/>
    </source>
</evidence>
<dbReference type="PANTHER" id="PTHR43081">
    <property type="entry name" value="ADENYLATE CYCLASE, TERMINAL-DIFFERENTIATION SPECIFIC-RELATED"/>
    <property type="match status" value="1"/>
</dbReference>
<dbReference type="Proteomes" id="UP000199568">
    <property type="component" value="Unassembled WGS sequence"/>
</dbReference>
<gene>
    <name evidence="4" type="ORF">SAMN05660297_02132</name>
</gene>
<evidence type="ECO:0000313" key="4">
    <source>
        <dbReference type="EMBL" id="SET34723.1"/>
    </source>
</evidence>
<dbReference type="AlphaFoldDB" id="A0A1I0DQB0"/>
<feature type="transmembrane region" description="Helical" evidence="2">
    <location>
        <begin position="277"/>
        <end position="297"/>
    </location>
</feature>
<dbReference type="InterPro" id="IPR029787">
    <property type="entry name" value="Nucleotide_cyclase"/>
</dbReference>
<dbReference type="SMART" id="SM01080">
    <property type="entry name" value="CHASE2"/>
    <property type="match status" value="1"/>
</dbReference>
<dbReference type="InterPro" id="IPR007890">
    <property type="entry name" value="CHASE2"/>
</dbReference>
<evidence type="ECO:0000313" key="5">
    <source>
        <dbReference type="Proteomes" id="UP000199568"/>
    </source>
</evidence>
<evidence type="ECO:0000259" key="3">
    <source>
        <dbReference type="PROSITE" id="PS50125"/>
    </source>
</evidence>
<dbReference type="SMART" id="SM00044">
    <property type="entry name" value="CYCc"/>
    <property type="match status" value="1"/>
</dbReference>
<dbReference type="Gene3D" id="3.30.70.1230">
    <property type="entry name" value="Nucleotide cyclase"/>
    <property type="match status" value="1"/>
</dbReference>
<protein>
    <submittedName>
        <fullName evidence="4">Adenylate cyclase</fullName>
    </submittedName>
</protein>
<proteinExistence type="inferred from homology"/>
<dbReference type="GO" id="GO:0004016">
    <property type="term" value="F:adenylate cyclase activity"/>
    <property type="evidence" value="ECO:0007669"/>
    <property type="project" value="UniProtKB-ARBA"/>
</dbReference>
<dbReference type="GO" id="GO:0006171">
    <property type="term" value="P:cAMP biosynthetic process"/>
    <property type="evidence" value="ECO:0007669"/>
    <property type="project" value="TreeGrafter"/>
</dbReference>
<dbReference type="InterPro" id="IPR050697">
    <property type="entry name" value="Adenylyl/Guanylyl_Cyclase_3/4"/>
</dbReference>
<dbReference type="STRING" id="426128.SAMN05660297_02132"/>
<accession>A0A1I0DQB0</accession>
<keyword evidence="2" id="KW-0812">Transmembrane</keyword>
<feature type="transmembrane region" description="Helical" evidence="2">
    <location>
        <begin position="304"/>
        <end position="320"/>
    </location>
</feature>
<feature type="transmembrane region" description="Helical" evidence="2">
    <location>
        <begin position="332"/>
        <end position="352"/>
    </location>
</feature>
<keyword evidence="2" id="KW-0472">Membrane</keyword>
<dbReference type="SUPFAM" id="SSF55073">
    <property type="entry name" value="Nucleotide cyclase"/>
    <property type="match status" value="1"/>
</dbReference>
<name>A0A1I0DQB0_9FIRM</name>
<dbReference type="CDD" id="cd07302">
    <property type="entry name" value="CHD"/>
    <property type="match status" value="1"/>
</dbReference>
<dbReference type="Pfam" id="PF00211">
    <property type="entry name" value="Guanylate_cyc"/>
    <property type="match status" value="1"/>
</dbReference>
<dbReference type="Pfam" id="PF05226">
    <property type="entry name" value="CHASE2"/>
    <property type="match status" value="1"/>
</dbReference>